<organism evidence="2 3">
    <name type="scientific">Actinobacillus indolicus</name>
    <dbReference type="NCBI Taxonomy" id="51049"/>
    <lineage>
        <taxon>Bacteria</taxon>
        <taxon>Pseudomonadati</taxon>
        <taxon>Pseudomonadota</taxon>
        <taxon>Gammaproteobacteria</taxon>
        <taxon>Pasteurellales</taxon>
        <taxon>Pasteurellaceae</taxon>
        <taxon>Actinobacillus</taxon>
    </lineage>
</organism>
<evidence type="ECO:0000313" key="2">
    <source>
        <dbReference type="EMBL" id="QBQ62983.1"/>
    </source>
</evidence>
<dbReference type="KEGG" id="aio:EXH44_01435"/>
<keyword evidence="1" id="KW-0812">Transmembrane</keyword>
<feature type="transmembrane region" description="Helical" evidence="1">
    <location>
        <begin position="214"/>
        <end position="238"/>
    </location>
</feature>
<name>A0A4P7CDQ0_9PAST</name>
<keyword evidence="1" id="KW-1133">Transmembrane helix</keyword>
<protein>
    <recommendedName>
        <fullName evidence="4">Beta-methylgalactoside transporter inner membrane component</fullName>
    </recommendedName>
</protein>
<proteinExistence type="predicted"/>
<feature type="transmembrane region" description="Helical" evidence="1">
    <location>
        <begin position="20"/>
        <end position="41"/>
    </location>
</feature>
<dbReference type="AlphaFoldDB" id="A0A4P7CDQ0"/>
<feature type="transmembrane region" description="Helical" evidence="1">
    <location>
        <begin position="61"/>
        <end position="85"/>
    </location>
</feature>
<accession>A0A4P7CDQ0</accession>
<evidence type="ECO:0000256" key="1">
    <source>
        <dbReference type="SAM" id="Phobius"/>
    </source>
</evidence>
<feature type="transmembrane region" description="Helical" evidence="1">
    <location>
        <begin position="137"/>
        <end position="164"/>
    </location>
</feature>
<sequence>MPIKFSNLLQDSWNFIRNQANFTVTSIALLVLLQLGTFYLFPRPVVSQADLQNQDMLALLAQQLTPTIVSALVSVFLNILIILNIKSINNGTYQHFAQNLSESLKAFLPIIGLTIFMVLPMSIGISFGGTVGQAGSLAIMILPLMATGIYVFVKLCLVVYAYLLEEPRKSVMETLKFTWGLSRGRMVPLFLFCVLSYMLPSLLGSVISNIGGELGIILSQVVGAFISLFVIIFGFRFYQVYRQ</sequence>
<dbReference type="EMBL" id="CP038145">
    <property type="protein sequence ID" value="QBQ62983.1"/>
    <property type="molecule type" value="Genomic_DNA"/>
</dbReference>
<dbReference type="RefSeq" id="WP_162855956.1">
    <property type="nucleotide sequence ID" value="NZ_CP038145.1"/>
</dbReference>
<keyword evidence="3" id="KW-1185">Reference proteome</keyword>
<evidence type="ECO:0008006" key="4">
    <source>
        <dbReference type="Google" id="ProtNLM"/>
    </source>
</evidence>
<dbReference type="Proteomes" id="UP000294444">
    <property type="component" value="Chromosome"/>
</dbReference>
<feature type="transmembrane region" description="Helical" evidence="1">
    <location>
        <begin position="185"/>
        <end position="208"/>
    </location>
</feature>
<evidence type="ECO:0000313" key="3">
    <source>
        <dbReference type="Proteomes" id="UP000294444"/>
    </source>
</evidence>
<reference evidence="2 3" key="1">
    <citation type="submission" date="2019-03" db="EMBL/GenBank/DDBJ databases">
        <authorList>
            <person name="Che Y."/>
            <person name="Zhou L."/>
        </authorList>
    </citation>
    <scope>NUCLEOTIDE SEQUENCE [LARGE SCALE GENOMIC DNA]</scope>
    <source>
        <strain evidence="2 3">AIFJ1607</strain>
    </source>
</reference>
<gene>
    <name evidence="2" type="ORF">EXH44_01435</name>
</gene>
<feature type="transmembrane region" description="Helical" evidence="1">
    <location>
        <begin position="106"/>
        <end position="125"/>
    </location>
</feature>
<keyword evidence="1" id="KW-0472">Membrane</keyword>